<dbReference type="EMBL" id="SDMP01000003">
    <property type="protein sequence ID" value="RYR65429.1"/>
    <property type="molecule type" value="Genomic_DNA"/>
</dbReference>
<sequence length="80" mass="8764">MDLVNGFVFECNWVQSTASPISRATLHILCQIILSLTLSLHQSSPSGSTFHFLLQVNSAHISLNFSILLALDYPSHAPVL</sequence>
<gene>
    <name evidence="1" type="ORF">Ahy_A03g011363</name>
</gene>
<dbReference type="Proteomes" id="UP000289738">
    <property type="component" value="Chromosome A03"/>
</dbReference>
<comment type="caution">
    <text evidence="1">The sequence shown here is derived from an EMBL/GenBank/DDBJ whole genome shotgun (WGS) entry which is preliminary data.</text>
</comment>
<name>A0A445DQH1_ARAHY</name>
<evidence type="ECO:0000313" key="2">
    <source>
        <dbReference type="Proteomes" id="UP000289738"/>
    </source>
</evidence>
<accession>A0A445DQH1</accession>
<organism evidence="1 2">
    <name type="scientific">Arachis hypogaea</name>
    <name type="common">Peanut</name>
    <dbReference type="NCBI Taxonomy" id="3818"/>
    <lineage>
        <taxon>Eukaryota</taxon>
        <taxon>Viridiplantae</taxon>
        <taxon>Streptophyta</taxon>
        <taxon>Embryophyta</taxon>
        <taxon>Tracheophyta</taxon>
        <taxon>Spermatophyta</taxon>
        <taxon>Magnoliopsida</taxon>
        <taxon>eudicotyledons</taxon>
        <taxon>Gunneridae</taxon>
        <taxon>Pentapetalae</taxon>
        <taxon>rosids</taxon>
        <taxon>fabids</taxon>
        <taxon>Fabales</taxon>
        <taxon>Fabaceae</taxon>
        <taxon>Papilionoideae</taxon>
        <taxon>50 kb inversion clade</taxon>
        <taxon>dalbergioids sensu lato</taxon>
        <taxon>Dalbergieae</taxon>
        <taxon>Pterocarpus clade</taxon>
        <taxon>Arachis</taxon>
    </lineage>
</organism>
<reference evidence="1 2" key="1">
    <citation type="submission" date="2019-01" db="EMBL/GenBank/DDBJ databases">
        <title>Sequencing of cultivated peanut Arachis hypogaea provides insights into genome evolution and oil improvement.</title>
        <authorList>
            <person name="Chen X."/>
        </authorList>
    </citation>
    <scope>NUCLEOTIDE SEQUENCE [LARGE SCALE GENOMIC DNA]</scope>
    <source>
        <strain evidence="2">cv. Fuhuasheng</strain>
        <tissue evidence="1">Leaves</tissue>
    </source>
</reference>
<keyword evidence="2" id="KW-1185">Reference proteome</keyword>
<evidence type="ECO:0000313" key="1">
    <source>
        <dbReference type="EMBL" id="RYR65429.1"/>
    </source>
</evidence>
<proteinExistence type="predicted"/>
<dbReference type="AlphaFoldDB" id="A0A445DQH1"/>
<protein>
    <submittedName>
        <fullName evidence="1">Uncharacterized protein</fullName>
    </submittedName>
</protein>